<reference evidence="6 7" key="1">
    <citation type="journal article" date="2019" name="Nat. Ecol. Evol.">
        <title>Megaphylogeny resolves global patterns of mushroom evolution.</title>
        <authorList>
            <person name="Varga T."/>
            <person name="Krizsan K."/>
            <person name="Foldi C."/>
            <person name="Dima B."/>
            <person name="Sanchez-Garcia M."/>
            <person name="Sanchez-Ramirez S."/>
            <person name="Szollosi G.J."/>
            <person name="Szarkandi J.G."/>
            <person name="Papp V."/>
            <person name="Albert L."/>
            <person name="Andreopoulos W."/>
            <person name="Angelini C."/>
            <person name="Antonin V."/>
            <person name="Barry K.W."/>
            <person name="Bougher N.L."/>
            <person name="Buchanan P."/>
            <person name="Buyck B."/>
            <person name="Bense V."/>
            <person name="Catcheside P."/>
            <person name="Chovatia M."/>
            <person name="Cooper J."/>
            <person name="Damon W."/>
            <person name="Desjardin D."/>
            <person name="Finy P."/>
            <person name="Geml J."/>
            <person name="Haridas S."/>
            <person name="Hughes K."/>
            <person name="Justo A."/>
            <person name="Karasinski D."/>
            <person name="Kautmanova I."/>
            <person name="Kiss B."/>
            <person name="Kocsube S."/>
            <person name="Kotiranta H."/>
            <person name="LaButti K.M."/>
            <person name="Lechner B.E."/>
            <person name="Liimatainen K."/>
            <person name="Lipzen A."/>
            <person name="Lukacs Z."/>
            <person name="Mihaltcheva S."/>
            <person name="Morgado L.N."/>
            <person name="Niskanen T."/>
            <person name="Noordeloos M.E."/>
            <person name="Ohm R.A."/>
            <person name="Ortiz-Santana B."/>
            <person name="Ovrebo C."/>
            <person name="Racz N."/>
            <person name="Riley R."/>
            <person name="Savchenko A."/>
            <person name="Shiryaev A."/>
            <person name="Soop K."/>
            <person name="Spirin V."/>
            <person name="Szebenyi C."/>
            <person name="Tomsovsky M."/>
            <person name="Tulloss R.E."/>
            <person name="Uehling J."/>
            <person name="Grigoriev I.V."/>
            <person name="Vagvolgyi C."/>
            <person name="Papp T."/>
            <person name="Martin F.M."/>
            <person name="Miettinen O."/>
            <person name="Hibbett D.S."/>
            <person name="Nagy L.G."/>
        </authorList>
    </citation>
    <scope>NUCLEOTIDE SEQUENCE [LARGE SCALE GENOMIC DNA]</scope>
    <source>
        <strain evidence="6 7">FP101781</strain>
    </source>
</reference>
<dbReference type="Proteomes" id="UP000298030">
    <property type="component" value="Unassembled WGS sequence"/>
</dbReference>
<comment type="caution">
    <text evidence="6">The sequence shown here is derived from an EMBL/GenBank/DDBJ whole genome shotgun (WGS) entry which is preliminary data.</text>
</comment>
<dbReference type="GO" id="GO:0031267">
    <property type="term" value="F:small GTPase binding"/>
    <property type="evidence" value="ECO:0007669"/>
    <property type="project" value="InterPro"/>
</dbReference>
<dbReference type="EMBL" id="QPFP01000007">
    <property type="protein sequence ID" value="TEB35599.1"/>
    <property type="molecule type" value="Genomic_DNA"/>
</dbReference>
<protein>
    <submittedName>
        <fullName evidence="6">ARM repeat-containing protein</fullName>
    </submittedName>
</protein>
<dbReference type="PANTHER" id="PTHR10997">
    <property type="entry name" value="IMPORTIN-7, 8, 11"/>
    <property type="match status" value="1"/>
</dbReference>
<keyword evidence="3" id="KW-0813">Transport</keyword>
<dbReference type="PANTHER" id="PTHR10997:SF7">
    <property type="entry name" value="IMPORTIN-11"/>
    <property type="match status" value="1"/>
</dbReference>
<dbReference type="Pfam" id="PF25758">
    <property type="entry name" value="TPR_IPO11"/>
    <property type="match status" value="1"/>
</dbReference>
<dbReference type="GO" id="GO:0005829">
    <property type="term" value="C:cytosol"/>
    <property type="evidence" value="ECO:0007669"/>
    <property type="project" value="TreeGrafter"/>
</dbReference>
<dbReference type="InterPro" id="IPR058669">
    <property type="entry name" value="TPR_IPO7/11-like"/>
</dbReference>
<evidence type="ECO:0000313" key="6">
    <source>
        <dbReference type="EMBL" id="TEB35599.1"/>
    </source>
</evidence>
<gene>
    <name evidence="6" type="ORF">FA13DRAFT_1728443</name>
</gene>
<comment type="similarity">
    <text evidence="2">Belongs to the importin beta family.</text>
</comment>
<evidence type="ECO:0000256" key="1">
    <source>
        <dbReference type="ARBA" id="ARBA00004123"/>
    </source>
</evidence>
<dbReference type="Gene3D" id="1.25.10.10">
    <property type="entry name" value="Leucine-rich Repeat Variant"/>
    <property type="match status" value="1"/>
</dbReference>
<dbReference type="InterPro" id="IPR016024">
    <property type="entry name" value="ARM-type_fold"/>
</dbReference>
<accession>A0A4Y7TPY5</accession>
<evidence type="ECO:0000256" key="4">
    <source>
        <dbReference type="ARBA" id="ARBA00023242"/>
    </source>
</evidence>
<dbReference type="GO" id="GO:0005635">
    <property type="term" value="C:nuclear envelope"/>
    <property type="evidence" value="ECO:0007669"/>
    <property type="project" value="TreeGrafter"/>
</dbReference>
<evidence type="ECO:0000313" key="7">
    <source>
        <dbReference type="Proteomes" id="UP000298030"/>
    </source>
</evidence>
<dbReference type="SUPFAM" id="SSF48371">
    <property type="entry name" value="ARM repeat"/>
    <property type="match status" value="1"/>
</dbReference>
<dbReference type="InterPro" id="IPR011989">
    <property type="entry name" value="ARM-like"/>
</dbReference>
<evidence type="ECO:0000256" key="2">
    <source>
        <dbReference type="ARBA" id="ARBA00007991"/>
    </source>
</evidence>
<dbReference type="InterPro" id="IPR001494">
    <property type="entry name" value="Importin-beta_N"/>
</dbReference>
<dbReference type="AlphaFoldDB" id="A0A4Y7TPY5"/>
<keyword evidence="7" id="KW-1185">Reference proteome</keyword>
<dbReference type="PROSITE" id="PS50166">
    <property type="entry name" value="IMPORTIN_B_NT"/>
    <property type="match status" value="1"/>
</dbReference>
<name>A0A4Y7TPY5_COPMI</name>
<sequence>MNRRPMAMGVQVETVNPAELYEVITGACSSDQARITASGKRLKEMLDMFGTFDGLHSIASQRNQPLPIRQQAIIQFKLAALSHWKSRKLLSDAQRAQVRSRCLGMLDEPDDSIAQFNTVITAKIARHDFPTNWPTLVSDLMGLIDANLKKRYEQNLIDPRDTLMLRRSLQLANAILKELASIKMLNGVKTMATLVEQLRHVFYGYYSTVASSFSTSALASNRDPTRLCEDIYIGHLVFKPISKMAIWLWHRIDKQSKEEYASNQAWVEGLFQNCAAQIQNLASLRKQIVTAMNQNAVMNSYLPVVKILTKHTLAFGKYFRRTQQLSQQRFAQLPMCGDLILFYWSQIVEASSSPENAIADSEEVFYPLRFLVQGMVLFKESLSQWSEFRRDGTANKSSLSKEFVENAVKLLVTRFMPLNPSDLEQWMADPEEWLNEEERESDQWEFEIRACSERVLLQLSNQFSNYVIPLLKSTFDRVALQQSLDLAGILQKEAIYCAIGRCALKLKDQLPFDQWLNNTLAAETLSQNPNYPIIKRRIAWLIGKWVSEQCSLPNNPRIWEILVHLLKDRNPGTDTVVRLTAANAIRECVDTLEFTPEVFSPFLRDTVSELVRLVDEAETSESKRRVATTMNTVLEQTKDTVSPYLGIVAGPVPKLWTDAAEDWLLKGTLLVTVTKLVEVAKEQSSGIDSITIPLIRECLSPGVMINLDEDGLVLWLAVLRNATSLTNPSSQYCVRDLFPRALELLATNLDLLGKITGLIEAYFFLDAQALLQQFSTEIFQAFTIGLKSSAALINLKDMVVALEYLVQLAPSSLWGEPMHHSGLFSHLISTLSEGEASPMLLIEIIFLFARMVMVDSKMFVQLVAATGPVTQQKEDYLWESLLDQWWGKFDNMSEPRHRKLTAMGIATLVSTGRPEVLKRLSGEIFNLWLDVFGEIKETKLLHDDNPINLELVSPTNLRRHWELDEAPSDYYQDSEGTLEYERRKALYNNDPIRVAALNEYVAAQLRLAEGMIGPQFQSYLNSADPTVLKQIQDELAS</sequence>
<evidence type="ECO:0000259" key="5">
    <source>
        <dbReference type="PROSITE" id="PS50166"/>
    </source>
</evidence>
<comment type="subcellular location">
    <subcellularLocation>
        <location evidence="1">Nucleus</location>
    </subcellularLocation>
</comment>
<dbReference type="OrthoDB" id="361693at2759"/>
<dbReference type="GO" id="GO:0006606">
    <property type="term" value="P:protein import into nucleus"/>
    <property type="evidence" value="ECO:0007669"/>
    <property type="project" value="TreeGrafter"/>
</dbReference>
<proteinExistence type="inferred from homology"/>
<keyword evidence="4" id="KW-0539">Nucleus</keyword>
<feature type="domain" description="Importin N-terminal" evidence="5">
    <location>
        <begin position="38"/>
        <end position="108"/>
    </location>
</feature>
<organism evidence="6 7">
    <name type="scientific">Coprinellus micaceus</name>
    <name type="common">Glistening ink-cap mushroom</name>
    <name type="synonym">Coprinus micaceus</name>
    <dbReference type="NCBI Taxonomy" id="71717"/>
    <lineage>
        <taxon>Eukaryota</taxon>
        <taxon>Fungi</taxon>
        <taxon>Dikarya</taxon>
        <taxon>Basidiomycota</taxon>
        <taxon>Agaricomycotina</taxon>
        <taxon>Agaricomycetes</taxon>
        <taxon>Agaricomycetidae</taxon>
        <taxon>Agaricales</taxon>
        <taxon>Agaricineae</taxon>
        <taxon>Psathyrellaceae</taxon>
        <taxon>Coprinellus</taxon>
    </lineage>
</organism>
<dbReference type="STRING" id="71717.A0A4Y7TPY5"/>
<evidence type="ECO:0000256" key="3">
    <source>
        <dbReference type="ARBA" id="ARBA00022448"/>
    </source>
</evidence>